<evidence type="ECO:0000313" key="2">
    <source>
        <dbReference type="Proteomes" id="UP001157126"/>
    </source>
</evidence>
<accession>A0ABQ6IJG8</accession>
<dbReference type="InterPro" id="IPR003462">
    <property type="entry name" value="ODC_Mu_crystall"/>
</dbReference>
<dbReference type="RefSeq" id="WP_284302169.1">
    <property type="nucleotide sequence ID" value="NZ_BSUO01000001.1"/>
</dbReference>
<gene>
    <name evidence="1" type="ORF">GCM10025883_01120</name>
</gene>
<dbReference type="SUPFAM" id="SSF51735">
    <property type="entry name" value="NAD(P)-binding Rossmann-fold domains"/>
    <property type="match status" value="1"/>
</dbReference>
<evidence type="ECO:0008006" key="3">
    <source>
        <dbReference type="Google" id="ProtNLM"/>
    </source>
</evidence>
<dbReference type="Gene3D" id="3.40.50.720">
    <property type="entry name" value="NAD(P)-binding Rossmann-like Domain"/>
    <property type="match status" value="1"/>
</dbReference>
<reference evidence="2" key="1">
    <citation type="journal article" date="2019" name="Int. J. Syst. Evol. Microbiol.">
        <title>The Global Catalogue of Microorganisms (GCM) 10K type strain sequencing project: providing services to taxonomists for standard genome sequencing and annotation.</title>
        <authorList>
            <consortium name="The Broad Institute Genomics Platform"/>
            <consortium name="The Broad Institute Genome Sequencing Center for Infectious Disease"/>
            <person name="Wu L."/>
            <person name="Ma J."/>
        </authorList>
    </citation>
    <scope>NUCLEOTIDE SEQUENCE [LARGE SCALE GENOMIC DNA]</scope>
    <source>
        <strain evidence="2">NBRC 113072</strain>
    </source>
</reference>
<dbReference type="InterPro" id="IPR036291">
    <property type="entry name" value="NAD(P)-bd_dom_sf"/>
</dbReference>
<dbReference type="Proteomes" id="UP001157126">
    <property type="component" value="Unassembled WGS sequence"/>
</dbReference>
<dbReference type="PANTHER" id="PTHR13812:SF19">
    <property type="entry name" value="KETIMINE REDUCTASE MU-CRYSTALLIN"/>
    <property type="match status" value="1"/>
</dbReference>
<dbReference type="InterPro" id="IPR023401">
    <property type="entry name" value="ODC_N"/>
</dbReference>
<dbReference type="PANTHER" id="PTHR13812">
    <property type="entry name" value="KETIMINE REDUCTASE MU-CRYSTALLIN"/>
    <property type="match status" value="1"/>
</dbReference>
<organism evidence="1 2">
    <name type="scientific">Mobilicoccus caccae</name>
    <dbReference type="NCBI Taxonomy" id="1859295"/>
    <lineage>
        <taxon>Bacteria</taxon>
        <taxon>Bacillati</taxon>
        <taxon>Actinomycetota</taxon>
        <taxon>Actinomycetes</taxon>
        <taxon>Micrococcales</taxon>
        <taxon>Dermatophilaceae</taxon>
        <taxon>Mobilicoccus</taxon>
    </lineage>
</organism>
<dbReference type="Pfam" id="PF02423">
    <property type="entry name" value="OCD_Mu_crystall"/>
    <property type="match status" value="1"/>
</dbReference>
<dbReference type="Gene3D" id="3.30.1780.10">
    <property type="entry name" value="ornithine cyclodeaminase, domain 1"/>
    <property type="match status" value="1"/>
</dbReference>
<evidence type="ECO:0000313" key="1">
    <source>
        <dbReference type="EMBL" id="GMA38067.1"/>
    </source>
</evidence>
<protein>
    <recommendedName>
        <fullName evidence="3">Ornithine cyclodeaminase</fullName>
    </recommendedName>
</protein>
<proteinExistence type="predicted"/>
<dbReference type="EMBL" id="BSUO01000001">
    <property type="protein sequence ID" value="GMA38067.1"/>
    <property type="molecule type" value="Genomic_DNA"/>
</dbReference>
<comment type="caution">
    <text evidence="1">The sequence shown here is derived from an EMBL/GenBank/DDBJ whole genome shotgun (WGS) entry which is preliminary data.</text>
</comment>
<sequence length="302" mass="31793">MRILRDTDVERLLTPDLARAAMREAAVAAWRGELIAPPRVSADLDGSRLTFTCGARPGHWFGYRSYIAPGDAHQDQVVVVQDEASGAVLGMAVGEALGPCRVGAIGAAALDALGPQAPERIALVGAGTQAWHQLWALPDRFRGTPIHVHSRTTRTAFAERARTELGLDVRPAETVEAAVRDADVVILATSARQPVLAADLVRPGAYVTTLGPKQVGRSEFDPSLARDAAMVVSDSPQQVQAYDPPNVLVGSAIENDIVHVGAVLAGERPVPEGTTVFFSVGLAGTEAWLLHALLTSGVGQEG</sequence>
<name>A0ABQ6IJG8_9MICO</name>
<keyword evidence="2" id="KW-1185">Reference proteome</keyword>